<dbReference type="CDD" id="cd00446">
    <property type="entry name" value="GrpE"/>
    <property type="match status" value="1"/>
</dbReference>
<dbReference type="PRINTS" id="PR00773">
    <property type="entry name" value="GRPEPROTEIN"/>
</dbReference>
<evidence type="ECO:0000256" key="7">
    <source>
        <dbReference type="ARBA" id="ARBA00053401"/>
    </source>
</evidence>
<comment type="subcellular location">
    <subcellularLocation>
        <location evidence="1 10">Cytoplasm</location>
    </subcellularLocation>
</comment>
<dbReference type="GO" id="GO:0000774">
    <property type="term" value="F:adenyl-nucleotide exchange factor activity"/>
    <property type="evidence" value="ECO:0007669"/>
    <property type="project" value="InterPro"/>
</dbReference>
<name>A0A2M6Z2Z5_9BACT</name>
<dbReference type="InterPro" id="IPR000740">
    <property type="entry name" value="GrpE"/>
</dbReference>
<organism evidence="14 15">
    <name type="scientific">bacterium (Candidatus Gribaldobacteria) CG07_land_8_20_14_0_80_33_18</name>
    <dbReference type="NCBI Taxonomy" id="2014272"/>
    <lineage>
        <taxon>Bacteria</taxon>
        <taxon>Candidatus Gribaldobacteria</taxon>
    </lineage>
</organism>
<dbReference type="GO" id="GO:0042803">
    <property type="term" value="F:protein homodimerization activity"/>
    <property type="evidence" value="ECO:0007669"/>
    <property type="project" value="InterPro"/>
</dbReference>
<reference evidence="15" key="1">
    <citation type="submission" date="2017-09" db="EMBL/GenBank/DDBJ databases">
        <title>Depth-based differentiation of microbial function through sediment-hosted aquifers and enrichment of novel symbionts in the deep terrestrial subsurface.</title>
        <authorList>
            <person name="Probst A.J."/>
            <person name="Ladd B."/>
            <person name="Jarett J.K."/>
            <person name="Geller-Mcgrath D.E."/>
            <person name="Sieber C.M.K."/>
            <person name="Emerson J.B."/>
            <person name="Anantharaman K."/>
            <person name="Thomas B.C."/>
            <person name="Malmstrom R."/>
            <person name="Stieglmeier M."/>
            <person name="Klingl A."/>
            <person name="Woyke T."/>
            <person name="Ryan C.M."/>
            <person name="Banfield J.F."/>
        </authorList>
    </citation>
    <scope>NUCLEOTIDE SEQUENCE [LARGE SCALE GENOMIC DNA]</scope>
</reference>
<evidence type="ECO:0000256" key="3">
    <source>
        <dbReference type="ARBA" id="ARBA00011738"/>
    </source>
</evidence>
<evidence type="ECO:0000256" key="4">
    <source>
        <dbReference type="ARBA" id="ARBA00022490"/>
    </source>
</evidence>
<proteinExistence type="inferred from homology"/>
<sequence length="193" mass="22313">MEEKKSPKNEVYSGGAPQSAANSRAKRAEFDSGGEASNWEELKKKLEECQKQKAEYLAGWQRARADLLNYKKEEMEKIGELIKYANEELILKILPILDNIYLAEKELPEDLKKHKWAEGILQIKNQVSEFLKQEGVEEIKTLGEKFDPNFHEVIKEIETKEKEAGIILEEIEKGYLINGRVLRPAKVKVTKYY</sequence>
<evidence type="ECO:0000256" key="12">
    <source>
        <dbReference type="RuleBase" id="RU004478"/>
    </source>
</evidence>
<protein>
    <recommendedName>
        <fullName evidence="8 10">Protein GrpE</fullName>
    </recommendedName>
    <alternativeName>
        <fullName evidence="9 10">HSP-70 cofactor</fullName>
    </alternativeName>
</protein>
<feature type="region of interest" description="Disordered" evidence="13">
    <location>
        <begin position="1"/>
        <end position="35"/>
    </location>
</feature>
<evidence type="ECO:0000256" key="8">
    <source>
        <dbReference type="ARBA" id="ARBA00072274"/>
    </source>
</evidence>
<dbReference type="Pfam" id="PF01025">
    <property type="entry name" value="GrpE"/>
    <property type="match status" value="1"/>
</dbReference>
<evidence type="ECO:0000256" key="2">
    <source>
        <dbReference type="ARBA" id="ARBA00009054"/>
    </source>
</evidence>
<accession>A0A2M6Z2Z5</accession>
<dbReference type="InterPro" id="IPR009012">
    <property type="entry name" value="GrpE_head"/>
</dbReference>
<evidence type="ECO:0000313" key="15">
    <source>
        <dbReference type="Proteomes" id="UP000228777"/>
    </source>
</evidence>
<keyword evidence="4 10" id="KW-0963">Cytoplasm</keyword>
<dbReference type="PANTHER" id="PTHR21237">
    <property type="entry name" value="GRPE PROTEIN"/>
    <property type="match status" value="1"/>
</dbReference>
<dbReference type="AlphaFoldDB" id="A0A2M6Z2Z5"/>
<dbReference type="GO" id="GO:0051087">
    <property type="term" value="F:protein-folding chaperone binding"/>
    <property type="evidence" value="ECO:0007669"/>
    <property type="project" value="InterPro"/>
</dbReference>
<evidence type="ECO:0000256" key="1">
    <source>
        <dbReference type="ARBA" id="ARBA00004496"/>
    </source>
</evidence>
<comment type="similarity">
    <text evidence="2 10 12">Belongs to the GrpE family.</text>
</comment>
<dbReference type="GO" id="GO:0006457">
    <property type="term" value="P:protein folding"/>
    <property type="evidence" value="ECO:0007669"/>
    <property type="project" value="InterPro"/>
</dbReference>
<evidence type="ECO:0000256" key="10">
    <source>
        <dbReference type="HAMAP-Rule" id="MF_01151"/>
    </source>
</evidence>
<dbReference type="HAMAP" id="MF_01151">
    <property type="entry name" value="GrpE"/>
    <property type="match status" value="1"/>
</dbReference>
<keyword evidence="5 10" id="KW-0346">Stress response</keyword>
<dbReference type="GO" id="GO:0051082">
    <property type="term" value="F:unfolded protein binding"/>
    <property type="evidence" value="ECO:0007669"/>
    <property type="project" value="TreeGrafter"/>
</dbReference>
<evidence type="ECO:0000313" key="14">
    <source>
        <dbReference type="EMBL" id="PIU46781.1"/>
    </source>
</evidence>
<comment type="function">
    <text evidence="7 10 11">Participates actively in the response to hyperosmotic and heat shock by preventing the aggregation of stress-denatured proteins, in association with DnaK and GrpE. It is the nucleotide exchange factor for DnaK and may function as a thermosensor. Unfolded proteins bind initially to DnaJ; upon interaction with the DnaJ-bound protein, DnaK hydrolyzes its bound ATP, resulting in the formation of a stable complex. GrpE releases ADP from DnaK; ATP binding to DnaK triggers the release of the substrate protein, thus completing the reaction cycle. Several rounds of ATP-dependent interactions between DnaJ, DnaK and GrpE are required for fully efficient folding.</text>
</comment>
<evidence type="ECO:0000256" key="13">
    <source>
        <dbReference type="SAM" id="MobiDB-lite"/>
    </source>
</evidence>
<evidence type="ECO:0000256" key="9">
    <source>
        <dbReference type="ARBA" id="ARBA00076414"/>
    </source>
</evidence>
<dbReference type="SUPFAM" id="SSF51064">
    <property type="entry name" value="Head domain of nucleotide exchange factor GrpE"/>
    <property type="match status" value="1"/>
</dbReference>
<dbReference type="Proteomes" id="UP000228777">
    <property type="component" value="Unassembled WGS sequence"/>
</dbReference>
<dbReference type="Gene3D" id="3.90.20.20">
    <property type="match status" value="1"/>
</dbReference>
<dbReference type="FunFam" id="2.30.22.10:FF:000001">
    <property type="entry name" value="Protein GrpE"/>
    <property type="match status" value="1"/>
</dbReference>
<dbReference type="PANTHER" id="PTHR21237:SF23">
    <property type="entry name" value="GRPE PROTEIN HOMOLOG, MITOCHONDRIAL"/>
    <property type="match status" value="1"/>
</dbReference>
<dbReference type="InterPro" id="IPR013805">
    <property type="entry name" value="GrpE_CC"/>
</dbReference>
<keyword evidence="6 10" id="KW-0143">Chaperone</keyword>
<comment type="caution">
    <text evidence="14">The sequence shown here is derived from an EMBL/GenBank/DDBJ whole genome shotgun (WGS) entry which is preliminary data.</text>
</comment>
<dbReference type="EMBL" id="PEWP01000032">
    <property type="protein sequence ID" value="PIU46781.1"/>
    <property type="molecule type" value="Genomic_DNA"/>
</dbReference>
<dbReference type="GO" id="GO:0005737">
    <property type="term" value="C:cytoplasm"/>
    <property type="evidence" value="ECO:0007669"/>
    <property type="project" value="UniProtKB-SubCell"/>
</dbReference>
<dbReference type="Gene3D" id="2.30.22.10">
    <property type="entry name" value="Head domain of nucleotide exchange factor GrpE"/>
    <property type="match status" value="1"/>
</dbReference>
<comment type="subunit">
    <text evidence="3 10">Homodimer.</text>
</comment>
<evidence type="ECO:0000256" key="6">
    <source>
        <dbReference type="ARBA" id="ARBA00023186"/>
    </source>
</evidence>
<gene>
    <name evidence="10 14" type="primary">grpE</name>
    <name evidence="14" type="ORF">COS93_01695</name>
</gene>
<evidence type="ECO:0000256" key="5">
    <source>
        <dbReference type="ARBA" id="ARBA00023016"/>
    </source>
</evidence>
<dbReference type="PROSITE" id="PS01071">
    <property type="entry name" value="GRPE"/>
    <property type="match status" value="1"/>
</dbReference>
<evidence type="ECO:0000256" key="11">
    <source>
        <dbReference type="RuleBase" id="RU000639"/>
    </source>
</evidence>
<dbReference type="SUPFAM" id="SSF58014">
    <property type="entry name" value="Coiled-coil domain of nucleotide exchange factor GrpE"/>
    <property type="match status" value="1"/>
</dbReference>